<name>R7ZPR1_9BACT</name>
<evidence type="ECO:0000313" key="3">
    <source>
        <dbReference type="Proteomes" id="UP000013909"/>
    </source>
</evidence>
<dbReference type="Proteomes" id="UP000013909">
    <property type="component" value="Unassembled WGS sequence"/>
</dbReference>
<organism evidence="2 3">
    <name type="scientific">Lunatimonas lonarensis</name>
    <dbReference type="NCBI Taxonomy" id="1232681"/>
    <lineage>
        <taxon>Bacteria</taxon>
        <taxon>Pseudomonadati</taxon>
        <taxon>Bacteroidota</taxon>
        <taxon>Cytophagia</taxon>
        <taxon>Cytophagales</taxon>
        <taxon>Cyclobacteriaceae</taxon>
    </lineage>
</organism>
<dbReference type="STRING" id="1232681.ADIS_3186"/>
<keyword evidence="1" id="KW-0812">Transmembrane</keyword>
<dbReference type="AlphaFoldDB" id="R7ZPR1"/>
<evidence type="ECO:0000313" key="2">
    <source>
        <dbReference type="EMBL" id="EON76058.1"/>
    </source>
</evidence>
<gene>
    <name evidence="2" type="ORF">ADIS_3186</name>
</gene>
<protein>
    <submittedName>
        <fullName evidence="2">Uncharacterized protein</fullName>
    </submittedName>
</protein>
<feature type="transmembrane region" description="Helical" evidence="1">
    <location>
        <begin position="26"/>
        <end position="43"/>
    </location>
</feature>
<comment type="caution">
    <text evidence="2">The sequence shown here is derived from an EMBL/GenBank/DDBJ whole genome shotgun (WGS) entry which is preliminary data.</text>
</comment>
<proteinExistence type="predicted"/>
<reference evidence="2 3" key="1">
    <citation type="submission" date="2013-02" db="EMBL/GenBank/DDBJ databases">
        <title>A novel strain isolated from Lonar lake, Maharashtra, India.</title>
        <authorList>
            <person name="Singh A."/>
        </authorList>
    </citation>
    <scope>NUCLEOTIDE SEQUENCE [LARGE SCALE GENOMIC DNA]</scope>
    <source>
        <strain evidence="2 3">AK24</strain>
    </source>
</reference>
<dbReference type="EMBL" id="AQHR01000088">
    <property type="protein sequence ID" value="EON76058.1"/>
    <property type="molecule type" value="Genomic_DNA"/>
</dbReference>
<sequence length="44" mass="5366">MYWEQVGVNLQDGGNNGEMRYWYTKIGKMAIFFITSFNFWLFVY</sequence>
<evidence type="ECO:0000256" key="1">
    <source>
        <dbReference type="SAM" id="Phobius"/>
    </source>
</evidence>
<accession>R7ZPR1</accession>
<keyword evidence="1" id="KW-1133">Transmembrane helix</keyword>
<keyword evidence="1" id="KW-0472">Membrane</keyword>
<keyword evidence="3" id="KW-1185">Reference proteome</keyword>